<evidence type="ECO:0000313" key="1">
    <source>
        <dbReference type="EMBL" id="GAF91169.1"/>
    </source>
</evidence>
<dbReference type="AlphaFoldDB" id="X0TD74"/>
<reference evidence="1" key="1">
    <citation type="journal article" date="2014" name="Front. Microbiol.">
        <title>High frequency of phylogenetically diverse reductive dehalogenase-homologous genes in deep subseafloor sedimentary metagenomes.</title>
        <authorList>
            <person name="Kawai M."/>
            <person name="Futagami T."/>
            <person name="Toyoda A."/>
            <person name="Takaki Y."/>
            <person name="Nishi S."/>
            <person name="Hori S."/>
            <person name="Arai W."/>
            <person name="Tsubouchi T."/>
            <person name="Morono Y."/>
            <person name="Uchiyama I."/>
            <person name="Ito T."/>
            <person name="Fujiyama A."/>
            <person name="Inagaki F."/>
            <person name="Takami H."/>
        </authorList>
    </citation>
    <scope>NUCLEOTIDE SEQUENCE</scope>
    <source>
        <strain evidence="1">Expedition CK06-06</strain>
    </source>
</reference>
<proteinExistence type="predicted"/>
<name>X0TD74_9ZZZZ</name>
<gene>
    <name evidence="1" type="ORF">S01H1_25641</name>
</gene>
<protein>
    <submittedName>
        <fullName evidence="1">Uncharacterized protein</fullName>
    </submittedName>
</protein>
<dbReference type="EMBL" id="BARS01015501">
    <property type="protein sequence ID" value="GAF91169.1"/>
    <property type="molecule type" value="Genomic_DNA"/>
</dbReference>
<feature type="non-terminal residue" evidence="1">
    <location>
        <position position="283"/>
    </location>
</feature>
<organism evidence="1">
    <name type="scientific">marine sediment metagenome</name>
    <dbReference type="NCBI Taxonomy" id="412755"/>
    <lineage>
        <taxon>unclassified sequences</taxon>
        <taxon>metagenomes</taxon>
        <taxon>ecological metagenomes</taxon>
    </lineage>
</organism>
<sequence length="283" mass="31839">PSPEDNKEYAPSAESKMTISKECDFMYAPGYEILYQSVDFKLKKGAKVKILDSEFSNGVSWTYVEYSPYDVIYRGYVETRFIEGAKPTNKPASMTKIKALHEVLTPINGPASEAVRYPKETFVGLGETIHFLHISTQDSYLAFVEFYNHSNKKIRAFLPATAVDKNAIPIENKFIEKFDVYFGPGSGYVKYGTISRKKDEVAKFRILKKANISGWYYVEFEALTSDNATLKSSKKVKAYIQLSDTHPILGSKVKACTTTENATTEVRITNDSYLPQNGPNNTS</sequence>
<feature type="non-terminal residue" evidence="1">
    <location>
        <position position="1"/>
    </location>
</feature>
<accession>X0TD74</accession>
<comment type="caution">
    <text evidence="1">The sequence shown here is derived from an EMBL/GenBank/DDBJ whole genome shotgun (WGS) entry which is preliminary data.</text>
</comment>